<evidence type="ECO:0008006" key="4">
    <source>
        <dbReference type="Google" id="ProtNLM"/>
    </source>
</evidence>
<keyword evidence="3" id="KW-1185">Reference proteome</keyword>
<evidence type="ECO:0000313" key="3">
    <source>
        <dbReference type="Proteomes" id="UP000245119"/>
    </source>
</evidence>
<evidence type="ECO:0000313" key="2">
    <source>
        <dbReference type="EMBL" id="PVD21799.1"/>
    </source>
</evidence>
<dbReference type="Proteomes" id="UP000245119">
    <property type="component" value="Linkage Group LG11"/>
</dbReference>
<dbReference type="OrthoDB" id="6370831at2759"/>
<keyword evidence="1" id="KW-1133">Transmembrane helix</keyword>
<protein>
    <recommendedName>
        <fullName evidence="4">Ig-like domain-containing protein</fullName>
    </recommendedName>
</protein>
<organism evidence="2 3">
    <name type="scientific">Pomacea canaliculata</name>
    <name type="common">Golden apple snail</name>
    <dbReference type="NCBI Taxonomy" id="400727"/>
    <lineage>
        <taxon>Eukaryota</taxon>
        <taxon>Metazoa</taxon>
        <taxon>Spiralia</taxon>
        <taxon>Lophotrochozoa</taxon>
        <taxon>Mollusca</taxon>
        <taxon>Gastropoda</taxon>
        <taxon>Caenogastropoda</taxon>
        <taxon>Architaenioglossa</taxon>
        <taxon>Ampullarioidea</taxon>
        <taxon>Ampullariidae</taxon>
        <taxon>Pomacea</taxon>
    </lineage>
</organism>
<accession>A0A2T7NKV9</accession>
<name>A0A2T7NKV9_POMCA</name>
<reference evidence="2 3" key="1">
    <citation type="submission" date="2018-04" db="EMBL/GenBank/DDBJ databases">
        <title>The genome of golden apple snail Pomacea canaliculata provides insight into stress tolerance and invasive adaptation.</title>
        <authorList>
            <person name="Liu C."/>
            <person name="Liu B."/>
            <person name="Ren Y."/>
            <person name="Zhang Y."/>
            <person name="Wang H."/>
            <person name="Li S."/>
            <person name="Jiang F."/>
            <person name="Yin L."/>
            <person name="Zhang G."/>
            <person name="Qian W."/>
            <person name="Fan W."/>
        </authorList>
    </citation>
    <scope>NUCLEOTIDE SEQUENCE [LARGE SCALE GENOMIC DNA]</scope>
    <source>
        <strain evidence="2">SZHN2017</strain>
        <tissue evidence="2">Muscle</tissue>
    </source>
</reference>
<feature type="transmembrane region" description="Helical" evidence="1">
    <location>
        <begin position="83"/>
        <end position="104"/>
    </location>
</feature>
<comment type="caution">
    <text evidence="2">The sequence shown here is derived from an EMBL/GenBank/DDBJ whole genome shotgun (WGS) entry which is preliminary data.</text>
</comment>
<dbReference type="AlphaFoldDB" id="A0A2T7NKV9"/>
<keyword evidence="1" id="KW-0812">Transmembrane</keyword>
<evidence type="ECO:0000256" key="1">
    <source>
        <dbReference type="SAM" id="Phobius"/>
    </source>
</evidence>
<proteinExistence type="predicted"/>
<dbReference type="EMBL" id="PZQS01000011">
    <property type="protein sequence ID" value="PVD21799.1"/>
    <property type="molecule type" value="Genomic_DNA"/>
</dbReference>
<gene>
    <name evidence="2" type="ORF">C0Q70_17600</name>
</gene>
<keyword evidence="1" id="KW-0472">Membrane</keyword>
<sequence>MVVQMLYWTVGWASNRLKCVRSPGIEYEVVNSDLKLTFRHVTLNHNGTYSCHLDGYGSTHIETCDFQIQDVTLVEKVDQTNNTLAIVLGLLASNFLLVVGIVSLRGPVIPDIKNAQEMSVVRHDKAMQHVLHCLHHMADQEKDKMFVLTQFNYDDYLNNTGIDYQHHGLPVPSGVIDDDDDVACVDFVIVHREHGVLVGVVKAVSDKVEDSDDGQQDEGGCIVTAVTEAVQQLQKAKRVIQHVMSDQIEFPTVRQTLILPNLTHASLRRAVARQNALVERLRKCLDVTAIEDPTNQCLCVEDLSDPSSPWVVGPHVVNTLRNRWMWTWARVHDVVMTDDLYLTVIARSNMKDPALNDLYLKCAGLSVAIVVIINKLVLMTLHLVLFIERDLYERCTLPPDMVDMLNEQRLFLVGPPSDDKMRMLALAGKLWLSQGHQVYILCSSSEARDNVMSTLYNMLQAGDDTEEASVSSRGRLMVLQCDLKDKNEVEKILTKLNIRKGGSLYVIAEDDVVSGIDFRSFCETLIIRCPDLYFWATSSTDNNVPDGWTVKTFTQILTCPPAVVREVLNVEASPVIPGGVPTNDISATTSTGTSHGQLISTAVKRASTLHNKDILILFENDIEKMKQFLIGLNECGITVSIFQGVNGKYGFPGNNNSVCAMDISQLDLYKPRKKVVLYVEKHLKSPGYVSKKRLAQDICTSQLIILQRNP</sequence>